<protein>
    <submittedName>
        <fullName evidence="3">Arsenate reductase (Thioredoxin)</fullName>
    </submittedName>
</protein>
<evidence type="ECO:0000313" key="3">
    <source>
        <dbReference type="EMBL" id="MFC6176524.1"/>
    </source>
</evidence>
<name>A0ABW1RP56_9LACO</name>
<gene>
    <name evidence="3" type="ORF">ACFQAV_06705</name>
</gene>
<accession>A0ABW1RP56</accession>
<dbReference type="SUPFAM" id="SSF52788">
    <property type="entry name" value="Phosphotyrosine protein phosphatases I"/>
    <property type="match status" value="1"/>
</dbReference>
<dbReference type="RefSeq" id="WP_137612297.1">
    <property type="nucleotide sequence ID" value="NZ_BJDF01000023.1"/>
</dbReference>
<evidence type="ECO:0000313" key="4">
    <source>
        <dbReference type="Proteomes" id="UP001596288"/>
    </source>
</evidence>
<dbReference type="InterPro" id="IPR036196">
    <property type="entry name" value="Ptyr_pPase_sf"/>
</dbReference>
<evidence type="ECO:0000259" key="2">
    <source>
        <dbReference type="SMART" id="SM00226"/>
    </source>
</evidence>
<dbReference type="PANTHER" id="PTHR43428">
    <property type="entry name" value="ARSENATE REDUCTASE"/>
    <property type="match status" value="1"/>
</dbReference>
<dbReference type="PANTHER" id="PTHR43428:SF1">
    <property type="entry name" value="ARSENATE REDUCTASE"/>
    <property type="match status" value="1"/>
</dbReference>
<dbReference type="SMART" id="SM00226">
    <property type="entry name" value="LMWPc"/>
    <property type="match status" value="1"/>
</dbReference>
<dbReference type="Pfam" id="PF01451">
    <property type="entry name" value="LMWPc"/>
    <property type="match status" value="1"/>
</dbReference>
<feature type="domain" description="Phosphotyrosine protein phosphatase I" evidence="2">
    <location>
        <begin position="3"/>
        <end position="134"/>
    </location>
</feature>
<reference evidence="4" key="1">
    <citation type="journal article" date="2019" name="Int. J. Syst. Evol. Microbiol.">
        <title>The Global Catalogue of Microorganisms (GCM) 10K type strain sequencing project: providing services to taxonomists for standard genome sequencing and annotation.</title>
        <authorList>
            <consortium name="The Broad Institute Genomics Platform"/>
            <consortium name="The Broad Institute Genome Sequencing Center for Infectious Disease"/>
            <person name="Wu L."/>
            <person name="Ma J."/>
        </authorList>
    </citation>
    <scope>NUCLEOTIDE SEQUENCE [LARGE SCALE GENOMIC DNA]</scope>
    <source>
        <strain evidence="4">CCM 8927</strain>
    </source>
</reference>
<organism evidence="3 4">
    <name type="scientific">Companilactobacillus huachuanensis</name>
    <dbReference type="NCBI Taxonomy" id="2559914"/>
    <lineage>
        <taxon>Bacteria</taxon>
        <taxon>Bacillati</taxon>
        <taxon>Bacillota</taxon>
        <taxon>Bacilli</taxon>
        <taxon>Lactobacillales</taxon>
        <taxon>Lactobacillaceae</taxon>
        <taxon>Companilactobacillus</taxon>
    </lineage>
</organism>
<keyword evidence="4" id="KW-1185">Reference proteome</keyword>
<dbReference type="InterPro" id="IPR023485">
    <property type="entry name" value="Ptyr_pPase"/>
</dbReference>
<dbReference type="CDD" id="cd16345">
    <property type="entry name" value="LMWP_ArsC"/>
    <property type="match status" value="1"/>
</dbReference>
<keyword evidence="1" id="KW-0059">Arsenical resistance</keyword>
<comment type="caution">
    <text evidence="3">The sequence shown here is derived from an EMBL/GenBank/DDBJ whole genome shotgun (WGS) entry which is preliminary data.</text>
</comment>
<sequence length="138" mass="15368">MTNSIYFLCSGNSCRGQIAKGYAKKYLPTWKIESAGVRAEDLDPKAVKVMADDGIDISQQTSKRIDDLFLNQATVVVTLSGEARDKNILPSSARWLHWPIADPMLTPGTEGEVTQAYRDVRDDIKQHIVALANYINKQ</sequence>
<dbReference type="Proteomes" id="UP001596288">
    <property type="component" value="Unassembled WGS sequence"/>
</dbReference>
<proteinExistence type="predicted"/>
<evidence type="ECO:0000256" key="1">
    <source>
        <dbReference type="ARBA" id="ARBA00022849"/>
    </source>
</evidence>
<dbReference type="Gene3D" id="3.40.50.2300">
    <property type="match status" value="1"/>
</dbReference>
<dbReference type="EMBL" id="JBHSSF010000017">
    <property type="protein sequence ID" value="MFC6176524.1"/>
    <property type="molecule type" value="Genomic_DNA"/>
</dbReference>